<feature type="transmembrane region" description="Helical" evidence="6">
    <location>
        <begin position="144"/>
        <end position="161"/>
    </location>
</feature>
<keyword evidence="4 6" id="KW-1133">Transmembrane helix</keyword>
<gene>
    <name evidence="8" type="ORF">PLXY2_LOCUS7147</name>
</gene>
<feature type="transmembrane region" description="Helical" evidence="6">
    <location>
        <begin position="464"/>
        <end position="488"/>
    </location>
</feature>
<evidence type="ECO:0000259" key="7">
    <source>
        <dbReference type="PROSITE" id="PS50850"/>
    </source>
</evidence>
<dbReference type="GO" id="GO:0016020">
    <property type="term" value="C:membrane"/>
    <property type="evidence" value="ECO:0007669"/>
    <property type="project" value="UniProtKB-SubCell"/>
</dbReference>
<keyword evidence="2" id="KW-0813">Transport</keyword>
<feature type="transmembrane region" description="Helical" evidence="6">
    <location>
        <begin position="87"/>
        <end position="104"/>
    </location>
</feature>
<feature type="transmembrane region" description="Helical" evidence="6">
    <location>
        <begin position="116"/>
        <end position="138"/>
    </location>
</feature>
<comment type="caution">
    <text evidence="8">The sequence shown here is derived from an EMBL/GenBank/DDBJ whole genome shotgun (WGS) entry which is preliminary data.</text>
</comment>
<feature type="transmembrane region" description="Helical" evidence="6">
    <location>
        <begin position="381"/>
        <end position="400"/>
    </location>
</feature>
<feature type="transmembrane region" description="Helical" evidence="6">
    <location>
        <begin position="433"/>
        <end position="457"/>
    </location>
</feature>
<protein>
    <submittedName>
        <fullName evidence="8">(diamondback moth) hypothetical protein</fullName>
    </submittedName>
</protein>
<feature type="transmembrane region" description="Helical" evidence="6">
    <location>
        <begin position="407"/>
        <end position="427"/>
    </location>
</feature>
<feature type="transmembrane region" description="Helical" evidence="6">
    <location>
        <begin position="214"/>
        <end position="234"/>
    </location>
</feature>
<evidence type="ECO:0000313" key="9">
    <source>
        <dbReference type="Proteomes" id="UP000653454"/>
    </source>
</evidence>
<feature type="domain" description="Major facilitator superfamily (MFS) profile" evidence="7">
    <location>
        <begin position="49"/>
        <end position="518"/>
    </location>
</feature>
<dbReference type="InterPro" id="IPR036259">
    <property type="entry name" value="MFS_trans_sf"/>
</dbReference>
<dbReference type="GO" id="GO:0022857">
    <property type="term" value="F:transmembrane transporter activity"/>
    <property type="evidence" value="ECO:0007669"/>
    <property type="project" value="InterPro"/>
</dbReference>
<dbReference type="Gene3D" id="1.20.1250.20">
    <property type="entry name" value="MFS general substrate transporter like domains"/>
    <property type="match status" value="1"/>
</dbReference>
<evidence type="ECO:0000256" key="4">
    <source>
        <dbReference type="ARBA" id="ARBA00022989"/>
    </source>
</evidence>
<reference evidence="8" key="1">
    <citation type="submission" date="2020-11" db="EMBL/GenBank/DDBJ databases">
        <authorList>
            <person name="Whiteford S."/>
        </authorList>
    </citation>
    <scope>NUCLEOTIDE SEQUENCE</scope>
</reference>
<evidence type="ECO:0000313" key="8">
    <source>
        <dbReference type="EMBL" id="CAG9120561.1"/>
    </source>
</evidence>
<comment type="subcellular location">
    <subcellularLocation>
        <location evidence="1">Membrane</location>
        <topology evidence="1">Multi-pass membrane protein</topology>
    </subcellularLocation>
</comment>
<dbReference type="AlphaFoldDB" id="A0A8S4EWV1"/>
<dbReference type="PANTHER" id="PTHR23511:SF35">
    <property type="entry name" value="MAJOR FACILITATOR SUPERFAMILY (MFS) PROFILE DOMAIN-CONTAINING PROTEIN"/>
    <property type="match status" value="1"/>
</dbReference>
<dbReference type="EMBL" id="CAJHNJ030000024">
    <property type="protein sequence ID" value="CAG9120561.1"/>
    <property type="molecule type" value="Genomic_DNA"/>
</dbReference>
<keyword evidence="9" id="KW-1185">Reference proteome</keyword>
<sequence>MVVGIKTNRANDNIVECENNNIASKCNDKLYSYEEALTLAGHGAYSRRLLLLLSLALLAMGLDMFGFSVAVAGCGCELQLTHRQRGILNSMPFAGPILMSYAWGYVSDTAGRRRSLLAAMLGAFSCSALGSFAPNWIVLGVMKLIGTSFVSCAQSSTYALLGESCSERVRGSYMLLMTSVLHTTPILYFTIGYFVLGLEFSYDLGLIQFTPWRLYSLLLSLAPLLGFFSMLLLVESPKFLANQGREAEALKCLEKIWTTNGGEPNMYPVKRIILEESTTKKSVSLAQSLRDQTVPLFKPPYLKHTLILYYITAVVYGSSNSLVTWLPFVANTYFGSTRNSNISISGLCDVLSEGNVDTRYSKNITDTFEPQCSSKLEPNTLFVGIALGVLFASINYGVSFASSRKKLVTILIFLLACCGSVGVMFVTDPLLVVPFYVVAGIAGLGIGLVSSYFVVLFPTSHRGMAACLGVVAARLSALAGVNLLAAGLHAACTGTFTTLGLFIFTGAAMACFLPSDTAAKEV</sequence>
<dbReference type="PANTHER" id="PTHR23511">
    <property type="entry name" value="SYNAPTIC VESICLE GLYCOPROTEIN 2"/>
    <property type="match status" value="1"/>
</dbReference>
<dbReference type="Pfam" id="PF07690">
    <property type="entry name" value="MFS_1"/>
    <property type="match status" value="1"/>
</dbReference>
<dbReference type="PROSITE" id="PS50850">
    <property type="entry name" value="MFS"/>
    <property type="match status" value="1"/>
</dbReference>
<keyword evidence="5 6" id="KW-0472">Membrane</keyword>
<feature type="transmembrane region" description="Helical" evidence="6">
    <location>
        <begin position="494"/>
        <end position="513"/>
    </location>
</feature>
<dbReference type="InterPro" id="IPR011701">
    <property type="entry name" value="MFS"/>
</dbReference>
<evidence type="ECO:0000256" key="1">
    <source>
        <dbReference type="ARBA" id="ARBA00004141"/>
    </source>
</evidence>
<evidence type="ECO:0000256" key="2">
    <source>
        <dbReference type="ARBA" id="ARBA00022448"/>
    </source>
</evidence>
<organism evidence="8 9">
    <name type="scientific">Plutella xylostella</name>
    <name type="common">Diamondback moth</name>
    <name type="synonym">Plutella maculipennis</name>
    <dbReference type="NCBI Taxonomy" id="51655"/>
    <lineage>
        <taxon>Eukaryota</taxon>
        <taxon>Metazoa</taxon>
        <taxon>Ecdysozoa</taxon>
        <taxon>Arthropoda</taxon>
        <taxon>Hexapoda</taxon>
        <taxon>Insecta</taxon>
        <taxon>Pterygota</taxon>
        <taxon>Neoptera</taxon>
        <taxon>Endopterygota</taxon>
        <taxon>Lepidoptera</taxon>
        <taxon>Glossata</taxon>
        <taxon>Ditrysia</taxon>
        <taxon>Yponomeutoidea</taxon>
        <taxon>Plutellidae</taxon>
        <taxon>Plutella</taxon>
    </lineage>
</organism>
<feature type="transmembrane region" description="Helical" evidence="6">
    <location>
        <begin position="307"/>
        <end position="328"/>
    </location>
</feature>
<proteinExistence type="predicted"/>
<evidence type="ECO:0000256" key="5">
    <source>
        <dbReference type="ARBA" id="ARBA00023136"/>
    </source>
</evidence>
<evidence type="ECO:0000256" key="6">
    <source>
        <dbReference type="SAM" id="Phobius"/>
    </source>
</evidence>
<dbReference type="Proteomes" id="UP000653454">
    <property type="component" value="Unassembled WGS sequence"/>
</dbReference>
<dbReference type="InterPro" id="IPR020846">
    <property type="entry name" value="MFS_dom"/>
</dbReference>
<feature type="transmembrane region" description="Helical" evidence="6">
    <location>
        <begin position="173"/>
        <end position="194"/>
    </location>
</feature>
<dbReference type="SUPFAM" id="SSF103473">
    <property type="entry name" value="MFS general substrate transporter"/>
    <property type="match status" value="1"/>
</dbReference>
<feature type="transmembrane region" description="Helical" evidence="6">
    <location>
        <begin position="49"/>
        <end position="67"/>
    </location>
</feature>
<keyword evidence="3 6" id="KW-0812">Transmembrane</keyword>
<accession>A0A8S4EWV1</accession>
<evidence type="ECO:0000256" key="3">
    <source>
        <dbReference type="ARBA" id="ARBA00022692"/>
    </source>
</evidence>
<name>A0A8S4EWV1_PLUXY</name>